<proteinExistence type="inferred from homology"/>
<evidence type="ECO:0000256" key="1">
    <source>
        <dbReference type="ARBA" id="ARBA00010638"/>
    </source>
</evidence>
<feature type="binding site" evidence="4">
    <location>
        <begin position="139"/>
        <end position="147"/>
    </location>
    <ligand>
        <name>ATP</name>
        <dbReference type="ChEBI" id="CHEBI:30616"/>
    </ligand>
</feature>
<keyword evidence="6" id="KW-0436">Ligase</keyword>
<dbReference type="Pfam" id="PF01812">
    <property type="entry name" value="5-FTHF_cyc-lig"/>
    <property type="match status" value="1"/>
</dbReference>
<keyword evidence="5" id="KW-0479">Metal-binding</keyword>
<comment type="cofactor">
    <cofactor evidence="5">
        <name>Mg(2+)</name>
        <dbReference type="ChEBI" id="CHEBI:18420"/>
    </cofactor>
</comment>
<keyword evidence="7" id="KW-1185">Reference proteome</keyword>
<keyword evidence="3 4" id="KW-0067">ATP-binding</keyword>
<dbReference type="Gene3D" id="3.40.50.10420">
    <property type="entry name" value="NagB/RpiA/CoA transferase-like"/>
    <property type="match status" value="1"/>
</dbReference>
<keyword evidence="5" id="KW-0460">Magnesium</keyword>
<dbReference type="PANTHER" id="PTHR23407">
    <property type="entry name" value="ATPASE INHIBITOR/5-FORMYLTETRAHYDROFOLATE CYCLO-LIGASE"/>
    <property type="match status" value="1"/>
</dbReference>
<feature type="binding site" evidence="4">
    <location>
        <position position="61"/>
    </location>
    <ligand>
        <name>substrate</name>
    </ligand>
</feature>
<comment type="similarity">
    <text evidence="1 5">Belongs to the 5-formyltetrahydrofolate cyclo-ligase family.</text>
</comment>
<dbReference type="NCBIfam" id="TIGR02727">
    <property type="entry name" value="MTHFS_bact"/>
    <property type="match status" value="1"/>
</dbReference>
<reference evidence="6 7" key="1">
    <citation type="submission" date="2016-11" db="EMBL/GenBank/DDBJ databases">
        <authorList>
            <person name="Jaros S."/>
            <person name="Januszkiewicz K."/>
            <person name="Wedrychowicz H."/>
        </authorList>
    </citation>
    <scope>NUCLEOTIDE SEQUENCE [LARGE SCALE GENOMIC DNA]</scope>
    <source>
        <strain evidence="6 7">DSM 17737</strain>
    </source>
</reference>
<gene>
    <name evidence="6" type="ORF">SAMN05443662_0702</name>
</gene>
<sequence length="205" mass="23036">MSPVVNASNLRTLRQTLRKQRNMLSSKQRLEAANRATHHLLRAPWLQRKAHVGVFLSSDGELPTEPLIAALHARGHQLYLPVLAQPLPHPMLFAHWTPDEPLKPNRYGILEPINRQYRHGCQLDVVITPLVAFDAQGQRLGMGGGYYDRTFACRKIGTRKKSGTPLLIGWAYAFQQVGALPAQPWDVSLNGVITENGVQRFTHKN</sequence>
<dbReference type="GO" id="GO:0030272">
    <property type="term" value="F:5-formyltetrahydrofolate cyclo-ligase activity"/>
    <property type="evidence" value="ECO:0007669"/>
    <property type="project" value="UniProtKB-EC"/>
</dbReference>
<dbReference type="STRING" id="364032.SAMN05443662_0702"/>
<evidence type="ECO:0000256" key="3">
    <source>
        <dbReference type="ARBA" id="ARBA00022840"/>
    </source>
</evidence>
<evidence type="ECO:0000256" key="5">
    <source>
        <dbReference type="RuleBase" id="RU361279"/>
    </source>
</evidence>
<evidence type="ECO:0000313" key="7">
    <source>
        <dbReference type="Proteomes" id="UP000198461"/>
    </source>
</evidence>
<dbReference type="GO" id="GO:0005524">
    <property type="term" value="F:ATP binding"/>
    <property type="evidence" value="ECO:0007669"/>
    <property type="project" value="UniProtKB-KW"/>
</dbReference>
<accession>A0A1N6EP90</accession>
<dbReference type="GO" id="GO:0046872">
    <property type="term" value="F:metal ion binding"/>
    <property type="evidence" value="ECO:0007669"/>
    <property type="project" value="UniProtKB-KW"/>
</dbReference>
<dbReference type="GO" id="GO:0035999">
    <property type="term" value="P:tetrahydrofolate interconversion"/>
    <property type="evidence" value="ECO:0007669"/>
    <property type="project" value="TreeGrafter"/>
</dbReference>
<dbReference type="InterPro" id="IPR024185">
    <property type="entry name" value="FTHF_cligase-like_sf"/>
</dbReference>
<dbReference type="EMBL" id="FSRE01000002">
    <property type="protein sequence ID" value="SIN84790.1"/>
    <property type="molecule type" value="Genomic_DNA"/>
</dbReference>
<feature type="binding site" evidence="4">
    <location>
        <position position="56"/>
    </location>
    <ligand>
        <name>substrate</name>
    </ligand>
</feature>
<name>A0A1N6EP90_9GAMM</name>
<keyword evidence="2 4" id="KW-0547">Nucleotide-binding</keyword>
<evidence type="ECO:0000256" key="2">
    <source>
        <dbReference type="ARBA" id="ARBA00022741"/>
    </source>
</evidence>
<dbReference type="PIRSF" id="PIRSF006806">
    <property type="entry name" value="FTHF_cligase"/>
    <property type="match status" value="1"/>
</dbReference>
<dbReference type="AlphaFoldDB" id="A0A1N6EP90"/>
<dbReference type="GO" id="GO:0009396">
    <property type="term" value="P:folic acid-containing compound biosynthetic process"/>
    <property type="evidence" value="ECO:0007669"/>
    <property type="project" value="TreeGrafter"/>
</dbReference>
<dbReference type="PANTHER" id="PTHR23407:SF1">
    <property type="entry name" value="5-FORMYLTETRAHYDROFOLATE CYCLO-LIGASE"/>
    <property type="match status" value="1"/>
</dbReference>
<dbReference type="EC" id="6.3.3.2" evidence="5"/>
<comment type="catalytic activity">
    <reaction evidence="5">
        <text>(6S)-5-formyl-5,6,7,8-tetrahydrofolate + ATP = (6R)-5,10-methenyltetrahydrofolate + ADP + phosphate</text>
        <dbReference type="Rhea" id="RHEA:10488"/>
        <dbReference type="ChEBI" id="CHEBI:30616"/>
        <dbReference type="ChEBI" id="CHEBI:43474"/>
        <dbReference type="ChEBI" id="CHEBI:57455"/>
        <dbReference type="ChEBI" id="CHEBI:57457"/>
        <dbReference type="ChEBI" id="CHEBI:456216"/>
        <dbReference type="EC" id="6.3.3.2"/>
    </reaction>
</comment>
<protein>
    <recommendedName>
        <fullName evidence="5">5-formyltetrahydrofolate cyclo-ligase</fullName>
        <ecNumber evidence="5">6.3.3.2</ecNumber>
    </recommendedName>
</protein>
<evidence type="ECO:0000313" key="6">
    <source>
        <dbReference type="EMBL" id="SIN84790.1"/>
    </source>
</evidence>
<dbReference type="Proteomes" id="UP000198461">
    <property type="component" value="Unassembled WGS sequence"/>
</dbReference>
<dbReference type="InterPro" id="IPR037171">
    <property type="entry name" value="NagB/RpiA_transferase-like"/>
</dbReference>
<organism evidence="6 7">
    <name type="scientific">Sulfurivirga caldicuralii</name>
    <dbReference type="NCBI Taxonomy" id="364032"/>
    <lineage>
        <taxon>Bacteria</taxon>
        <taxon>Pseudomonadati</taxon>
        <taxon>Pseudomonadota</taxon>
        <taxon>Gammaproteobacteria</taxon>
        <taxon>Thiotrichales</taxon>
        <taxon>Piscirickettsiaceae</taxon>
        <taxon>Sulfurivirga</taxon>
    </lineage>
</organism>
<dbReference type="SUPFAM" id="SSF100950">
    <property type="entry name" value="NagB/RpiA/CoA transferase-like"/>
    <property type="match status" value="1"/>
</dbReference>
<evidence type="ECO:0000256" key="4">
    <source>
        <dbReference type="PIRSR" id="PIRSR006806-1"/>
    </source>
</evidence>
<dbReference type="InterPro" id="IPR002698">
    <property type="entry name" value="FTHF_cligase"/>
</dbReference>